<dbReference type="EMBL" id="FNZN01000009">
    <property type="protein sequence ID" value="SEM07525.1"/>
    <property type="molecule type" value="Genomic_DNA"/>
</dbReference>
<keyword evidence="2" id="KW-1133">Transmembrane helix</keyword>
<evidence type="ECO:0000256" key="1">
    <source>
        <dbReference type="ARBA" id="ARBA00022729"/>
    </source>
</evidence>
<sequence length="165" mass="19181">MSTYFRTGQSDKKKPSLKRWLFLVILITMNALKILIFLFMFQGTSITAQKLSDYKWKNRVLILSDKNLDSDEMNTALRTIKGSTKELKERDIILFLHQEGTFYNLDKKEVKSESSNIISKYFSGYVLIGKDGGIKAKHPYPLELEDLFNLIDGMPMRRLEMKSNN</sequence>
<keyword evidence="5" id="KW-1185">Reference proteome</keyword>
<evidence type="ECO:0000256" key="2">
    <source>
        <dbReference type="SAM" id="Phobius"/>
    </source>
</evidence>
<evidence type="ECO:0000313" key="4">
    <source>
        <dbReference type="EMBL" id="SEM07525.1"/>
    </source>
</evidence>
<name>A0A1H7VF24_9FLAO</name>
<dbReference type="InterPro" id="IPR025232">
    <property type="entry name" value="DUF4174"/>
</dbReference>
<dbReference type="Proteomes" id="UP000198990">
    <property type="component" value="Unassembled WGS sequence"/>
</dbReference>
<protein>
    <recommendedName>
        <fullName evidence="3">DUF4174 domain-containing protein</fullName>
    </recommendedName>
</protein>
<keyword evidence="2" id="KW-0812">Transmembrane</keyword>
<reference evidence="5" key="1">
    <citation type="submission" date="2016-10" db="EMBL/GenBank/DDBJ databases">
        <authorList>
            <person name="Varghese N."/>
            <person name="Submissions S."/>
        </authorList>
    </citation>
    <scope>NUCLEOTIDE SEQUENCE [LARGE SCALE GENOMIC DNA]</scope>
    <source>
        <strain evidence="5">DSM 16471</strain>
    </source>
</reference>
<feature type="transmembrane region" description="Helical" evidence="2">
    <location>
        <begin position="20"/>
        <end position="41"/>
    </location>
</feature>
<evidence type="ECO:0000259" key="3">
    <source>
        <dbReference type="Pfam" id="PF13778"/>
    </source>
</evidence>
<dbReference type="AlphaFoldDB" id="A0A1H7VF24"/>
<proteinExistence type="predicted"/>
<gene>
    <name evidence="4" type="ORF">SAMN04488008_1092</name>
</gene>
<accession>A0A1H7VF24</accession>
<feature type="domain" description="DUF4174" evidence="3">
    <location>
        <begin position="51"/>
        <end position="160"/>
    </location>
</feature>
<dbReference type="Pfam" id="PF13778">
    <property type="entry name" value="DUF4174"/>
    <property type="match status" value="1"/>
</dbReference>
<dbReference type="STRING" id="228957.SAMN04488008_1092"/>
<organism evidence="4 5">
    <name type="scientific">Maribacter orientalis</name>
    <dbReference type="NCBI Taxonomy" id="228957"/>
    <lineage>
        <taxon>Bacteria</taxon>
        <taxon>Pseudomonadati</taxon>
        <taxon>Bacteroidota</taxon>
        <taxon>Flavobacteriia</taxon>
        <taxon>Flavobacteriales</taxon>
        <taxon>Flavobacteriaceae</taxon>
        <taxon>Maribacter</taxon>
    </lineage>
</organism>
<keyword evidence="1" id="KW-0732">Signal</keyword>
<keyword evidence="2" id="KW-0472">Membrane</keyword>
<evidence type="ECO:0000313" key="5">
    <source>
        <dbReference type="Proteomes" id="UP000198990"/>
    </source>
</evidence>